<dbReference type="ZFIN" id="ZDB-GENE-160114-41">
    <property type="gene designation" value="si:ch211-277c7.7"/>
</dbReference>
<keyword evidence="3" id="KW-1185">Reference proteome</keyword>
<dbReference type="RefSeq" id="NP_001333134.1">
    <property type="nucleotide sequence ID" value="NM_001346205.1"/>
</dbReference>
<dbReference type="Bgee" id="ENSDARG00000105348">
    <property type="expression patterns" value="Expressed in testis and 8 other cell types or tissues"/>
</dbReference>
<proteinExistence type="predicted"/>
<dbReference type="Ensembl" id="ENSDART00000172747.2">
    <property type="protein sequence ID" value="ENSDARP00000142203.1"/>
    <property type="gene ID" value="ENSDARG00000105348.2"/>
</dbReference>
<name>A0A140LG25_DANRE</name>
<evidence type="ECO:0000313" key="2">
    <source>
        <dbReference type="Ensembl" id="ENSDARP00000142203"/>
    </source>
</evidence>
<dbReference type="Ensembl" id="ENSDART00000173146.2">
    <property type="protein sequence ID" value="ENSDARP00000142574.1"/>
    <property type="gene ID" value="ENSDARG00000105348.2"/>
</dbReference>
<evidence type="ECO:0000313" key="4">
    <source>
        <dbReference type="RefSeq" id="NP_001333134.1"/>
    </source>
</evidence>
<dbReference type="Proteomes" id="UP000000437">
    <property type="component" value="Chromosome 14"/>
</dbReference>
<dbReference type="AGR" id="ZFIN:ZDB-GENE-160114-41"/>
<dbReference type="OrthoDB" id="8897656at2759"/>
<reference evidence="4" key="4">
    <citation type="submission" date="2025-04" db="UniProtKB">
        <authorList>
            <consortium name="RefSeq"/>
        </authorList>
    </citation>
    <scope>IDENTIFICATION</scope>
    <source>
        <strain evidence="4">Tuebingen</strain>
    </source>
</reference>
<dbReference type="AlphaFoldDB" id="A0A140LG25"/>
<evidence type="ECO:0000256" key="1">
    <source>
        <dbReference type="SAM" id="MobiDB-lite"/>
    </source>
</evidence>
<dbReference type="KEGG" id="dre:100538111"/>
<accession>A0A8M9QAT8</accession>
<dbReference type="GeneID" id="100538111"/>
<accession>A0A140LG25</accession>
<protein>
    <submittedName>
        <fullName evidence="2">Si:ch211-277c7.7</fullName>
    </submittedName>
    <submittedName>
        <fullName evidence="4">Uncharacterized protein LOC100538111</fullName>
    </submittedName>
</protein>
<sequence length="156" mass="18266">MSTYRKLLYTPLFGSQPFQPDKKTGRNGENKLRKKMNTMTQEGTPLMFDTSPEITPCFSRKVKIHHLLRVYSNVGISKKKSSVNLRESNGRKPQRARHTAREPLSDDFVFPSRRTRSENKMAQTKQDVLRTIKRMVEENRVTRVRLLALRQMSRSK</sequence>
<evidence type="ECO:0000313" key="3">
    <source>
        <dbReference type="Proteomes" id="UP000000437"/>
    </source>
</evidence>
<reference evidence="2 3" key="1">
    <citation type="journal article" date="2013" name="Nature">
        <title>The zebrafish reference genome sequence and its relationship to the human genome.</title>
        <authorList>
            <consortium name="Genome Reference Consortium Zebrafish"/>
            <person name="Howe K."/>
            <person name="Clark M.D."/>
            <person name="Torroja C.F."/>
            <person name="Torrance J."/>
            <person name="Berthelot C."/>
            <person name="Muffato M."/>
            <person name="Collins J.E."/>
            <person name="Humphray S."/>
            <person name="McLaren K."/>
            <person name="Matthews L."/>
            <person name="McLaren S."/>
            <person name="Sealy I."/>
            <person name="Caccamo M."/>
            <person name="Churcher C."/>
            <person name="Scott C."/>
            <person name="Barrett J.C."/>
            <person name="Koch R."/>
            <person name="Rauch G.J."/>
            <person name="White S."/>
            <person name="Chow W."/>
            <person name="Kilian B."/>
            <person name="Quintais L.T."/>
            <person name="Guerra-Assuncao J.A."/>
            <person name="Zhou Y."/>
            <person name="Gu Y."/>
            <person name="Yen J."/>
            <person name="Vogel J.H."/>
            <person name="Eyre T."/>
            <person name="Redmond S."/>
            <person name="Banerjee R."/>
            <person name="Chi J."/>
            <person name="Fu B."/>
            <person name="Langley E."/>
            <person name="Maguire S.F."/>
            <person name="Laird G.K."/>
            <person name="Lloyd D."/>
            <person name="Kenyon E."/>
            <person name="Donaldson S."/>
            <person name="Sehra H."/>
            <person name="Almeida-King J."/>
            <person name="Loveland J."/>
            <person name="Trevanion S."/>
            <person name="Jones M."/>
            <person name="Quail M."/>
            <person name="Willey D."/>
            <person name="Hunt A."/>
            <person name="Burton J."/>
            <person name="Sims S."/>
            <person name="McLay K."/>
            <person name="Plumb B."/>
            <person name="Davis J."/>
            <person name="Clee C."/>
            <person name="Oliver K."/>
            <person name="Clark R."/>
            <person name="Riddle C."/>
            <person name="Elliot D."/>
            <person name="Eliott D."/>
            <person name="Threadgold G."/>
            <person name="Harden G."/>
            <person name="Ware D."/>
            <person name="Begum S."/>
            <person name="Mortimore B."/>
            <person name="Mortimer B."/>
            <person name="Kerry G."/>
            <person name="Heath P."/>
            <person name="Phillimore B."/>
            <person name="Tracey A."/>
            <person name="Corby N."/>
            <person name="Dunn M."/>
            <person name="Johnson C."/>
            <person name="Wood J."/>
            <person name="Clark S."/>
            <person name="Pelan S."/>
            <person name="Griffiths G."/>
            <person name="Smith M."/>
            <person name="Glithero R."/>
            <person name="Howden P."/>
            <person name="Barker N."/>
            <person name="Lloyd C."/>
            <person name="Stevens C."/>
            <person name="Harley J."/>
            <person name="Holt K."/>
            <person name="Panagiotidis G."/>
            <person name="Lovell J."/>
            <person name="Beasley H."/>
            <person name="Henderson C."/>
            <person name="Gordon D."/>
            <person name="Auger K."/>
            <person name="Wright D."/>
            <person name="Collins J."/>
            <person name="Raisen C."/>
            <person name="Dyer L."/>
            <person name="Leung K."/>
            <person name="Robertson L."/>
            <person name="Ambridge K."/>
            <person name="Leongamornlert D."/>
            <person name="McGuire S."/>
            <person name="Gilderthorp R."/>
            <person name="Griffiths C."/>
            <person name="Manthravadi D."/>
            <person name="Nichol S."/>
            <person name="Barker G."/>
            <person name="Whitehead S."/>
            <person name="Kay M."/>
            <person name="Brown J."/>
            <person name="Murnane C."/>
            <person name="Gray E."/>
            <person name="Humphries M."/>
            <person name="Sycamore N."/>
            <person name="Barker D."/>
            <person name="Saunders D."/>
            <person name="Wallis J."/>
            <person name="Babbage A."/>
            <person name="Hammond S."/>
            <person name="Mashreghi-Mohammadi M."/>
            <person name="Barr L."/>
            <person name="Martin S."/>
            <person name="Wray P."/>
            <person name="Ellington A."/>
            <person name="Matthews N."/>
            <person name="Ellwood M."/>
            <person name="Woodmansey R."/>
            <person name="Clark G."/>
            <person name="Cooper J."/>
            <person name="Cooper J."/>
            <person name="Tromans A."/>
            <person name="Grafham D."/>
            <person name="Skuce C."/>
            <person name="Pandian R."/>
            <person name="Andrews R."/>
            <person name="Harrison E."/>
            <person name="Kimberley A."/>
            <person name="Garnett J."/>
            <person name="Fosker N."/>
            <person name="Hall R."/>
            <person name="Garner P."/>
            <person name="Kelly D."/>
            <person name="Bird C."/>
            <person name="Palmer S."/>
            <person name="Gehring I."/>
            <person name="Berger A."/>
            <person name="Dooley C.M."/>
            <person name="Ersan-Urun Z."/>
            <person name="Eser C."/>
            <person name="Geiger H."/>
            <person name="Geisler M."/>
            <person name="Karotki L."/>
            <person name="Kirn A."/>
            <person name="Konantz J."/>
            <person name="Konantz M."/>
            <person name="Oberlander M."/>
            <person name="Rudolph-Geiger S."/>
            <person name="Teucke M."/>
            <person name="Lanz C."/>
            <person name="Raddatz G."/>
            <person name="Osoegawa K."/>
            <person name="Zhu B."/>
            <person name="Rapp A."/>
            <person name="Widaa S."/>
            <person name="Langford C."/>
            <person name="Yang F."/>
            <person name="Schuster S.C."/>
            <person name="Carter N.P."/>
            <person name="Harrow J."/>
            <person name="Ning Z."/>
            <person name="Herrero J."/>
            <person name="Searle S.M."/>
            <person name="Enright A."/>
            <person name="Geisler R."/>
            <person name="Plasterk R.H."/>
            <person name="Lee C."/>
            <person name="Westerfield M."/>
            <person name="de Jong P.J."/>
            <person name="Zon L.I."/>
            <person name="Postlethwait J.H."/>
            <person name="Nusslein-Volhard C."/>
            <person name="Hubbard T.J."/>
            <person name="Roest Crollius H."/>
            <person name="Rogers J."/>
            <person name="Stemple D.L."/>
        </authorList>
    </citation>
    <scope>NUCLEOTIDE SEQUENCE [LARGE SCALE GENOMIC DNA]</scope>
    <source>
        <strain evidence="2">Tuebingen</strain>
    </source>
</reference>
<reference evidence="4" key="2">
    <citation type="journal article" date="2016" name="BMC Genomics">
        <title>Gene evolution and gene expression after whole genome duplication in fish: the PhyloFish database.</title>
        <authorList>
            <person name="Pasquier J."/>
            <person name="Cabau C."/>
            <person name="Nguyen T."/>
            <person name="Jouanno E."/>
            <person name="Severac D."/>
            <person name="Braasch I."/>
            <person name="Journot L."/>
            <person name="Pontarotti P."/>
            <person name="Klopp C."/>
            <person name="Postlethwait J.H."/>
            <person name="Guiguen Y."/>
            <person name="Bobe J."/>
        </authorList>
    </citation>
    <scope>NUCLEOTIDE SEQUENCE</scope>
    <source>
        <strain evidence="4">Tuebingen</strain>
    </source>
</reference>
<feature type="region of interest" description="Disordered" evidence="1">
    <location>
        <begin position="82"/>
        <end position="101"/>
    </location>
</feature>
<gene>
    <name evidence="2 4 5" type="primary">si:ch211-277c7.7</name>
</gene>
<organism evidence="2">
    <name type="scientific">Danio rerio</name>
    <name type="common">Zebrafish</name>
    <name type="synonym">Brachydanio rerio</name>
    <dbReference type="NCBI Taxonomy" id="7955"/>
    <lineage>
        <taxon>Eukaryota</taxon>
        <taxon>Metazoa</taxon>
        <taxon>Chordata</taxon>
        <taxon>Craniata</taxon>
        <taxon>Vertebrata</taxon>
        <taxon>Euteleostomi</taxon>
        <taxon>Actinopterygii</taxon>
        <taxon>Neopterygii</taxon>
        <taxon>Teleostei</taxon>
        <taxon>Ostariophysi</taxon>
        <taxon>Cypriniformes</taxon>
        <taxon>Danionidae</taxon>
        <taxon>Danioninae</taxon>
        <taxon>Danio</taxon>
    </lineage>
</organism>
<dbReference type="EMBL" id="AL935195">
    <property type="status" value="NOT_ANNOTATED_CDS"/>
    <property type="molecule type" value="Genomic_DNA"/>
</dbReference>
<reference evidence="2" key="3">
    <citation type="submission" date="2016-03" db="UniProtKB">
        <authorList>
            <consortium name="Ensembl"/>
        </authorList>
    </citation>
    <scope>IDENTIFICATION</scope>
    <source>
        <strain evidence="2">Tuebingen</strain>
    </source>
</reference>
<dbReference type="GeneTree" id="ENSGT00920000150757"/>
<evidence type="ECO:0000313" key="5">
    <source>
        <dbReference type="ZFIN" id="ZDB-GENE-160114-41"/>
    </source>
</evidence>